<evidence type="ECO:0000256" key="1">
    <source>
        <dbReference type="SAM" id="MobiDB-lite"/>
    </source>
</evidence>
<dbReference type="Proteomes" id="UP001180020">
    <property type="component" value="Unassembled WGS sequence"/>
</dbReference>
<evidence type="ECO:0000313" key="3">
    <source>
        <dbReference type="Proteomes" id="UP001180020"/>
    </source>
</evidence>
<reference evidence="2" key="1">
    <citation type="journal article" date="2023" name="Nat. Commun.">
        <title>Diploid and tetraploid genomes of Acorus and the evolution of monocots.</title>
        <authorList>
            <person name="Ma L."/>
            <person name="Liu K.W."/>
            <person name="Li Z."/>
            <person name="Hsiao Y.Y."/>
            <person name="Qi Y."/>
            <person name="Fu T."/>
            <person name="Tang G.D."/>
            <person name="Zhang D."/>
            <person name="Sun W.H."/>
            <person name="Liu D.K."/>
            <person name="Li Y."/>
            <person name="Chen G.Z."/>
            <person name="Liu X.D."/>
            <person name="Liao X.Y."/>
            <person name="Jiang Y.T."/>
            <person name="Yu X."/>
            <person name="Hao Y."/>
            <person name="Huang J."/>
            <person name="Zhao X.W."/>
            <person name="Ke S."/>
            <person name="Chen Y.Y."/>
            <person name="Wu W.L."/>
            <person name="Hsu J.L."/>
            <person name="Lin Y.F."/>
            <person name="Huang M.D."/>
            <person name="Li C.Y."/>
            <person name="Huang L."/>
            <person name="Wang Z.W."/>
            <person name="Zhao X."/>
            <person name="Zhong W.Y."/>
            <person name="Peng D.H."/>
            <person name="Ahmad S."/>
            <person name="Lan S."/>
            <person name="Zhang J.S."/>
            <person name="Tsai W.C."/>
            <person name="Van de Peer Y."/>
            <person name="Liu Z.J."/>
        </authorList>
    </citation>
    <scope>NUCLEOTIDE SEQUENCE</scope>
    <source>
        <strain evidence="2">CP</strain>
    </source>
</reference>
<keyword evidence="3" id="KW-1185">Reference proteome</keyword>
<name>A0AAV9EN66_ACOCL</name>
<organism evidence="2 3">
    <name type="scientific">Acorus calamus</name>
    <name type="common">Sweet flag</name>
    <dbReference type="NCBI Taxonomy" id="4465"/>
    <lineage>
        <taxon>Eukaryota</taxon>
        <taxon>Viridiplantae</taxon>
        <taxon>Streptophyta</taxon>
        <taxon>Embryophyta</taxon>
        <taxon>Tracheophyta</taxon>
        <taxon>Spermatophyta</taxon>
        <taxon>Magnoliopsida</taxon>
        <taxon>Liliopsida</taxon>
        <taxon>Acoraceae</taxon>
        <taxon>Acorus</taxon>
    </lineage>
</organism>
<reference evidence="2" key="2">
    <citation type="submission" date="2023-06" db="EMBL/GenBank/DDBJ databases">
        <authorList>
            <person name="Ma L."/>
            <person name="Liu K.-W."/>
            <person name="Li Z."/>
            <person name="Hsiao Y.-Y."/>
            <person name="Qi Y."/>
            <person name="Fu T."/>
            <person name="Tang G."/>
            <person name="Zhang D."/>
            <person name="Sun W.-H."/>
            <person name="Liu D.-K."/>
            <person name="Li Y."/>
            <person name="Chen G.-Z."/>
            <person name="Liu X.-D."/>
            <person name="Liao X.-Y."/>
            <person name="Jiang Y.-T."/>
            <person name="Yu X."/>
            <person name="Hao Y."/>
            <person name="Huang J."/>
            <person name="Zhao X.-W."/>
            <person name="Ke S."/>
            <person name="Chen Y.-Y."/>
            <person name="Wu W.-L."/>
            <person name="Hsu J.-L."/>
            <person name="Lin Y.-F."/>
            <person name="Huang M.-D."/>
            <person name="Li C.-Y."/>
            <person name="Huang L."/>
            <person name="Wang Z.-W."/>
            <person name="Zhao X."/>
            <person name="Zhong W.-Y."/>
            <person name="Peng D.-H."/>
            <person name="Ahmad S."/>
            <person name="Lan S."/>
            <person name="Zhang J.-S."/>
            <person name="Tsai W.-C."/>
            <person name="Van De Peer Y."/>
            <person name="Liu Z.-J."/>
        </authorList>
    </citation>
    <scope>NUCLEOTIDE SEQUENCE</scope>
    <source>
        <strain evidence="2">CP</strain>
        <tissue evidence="2">Leaves</tissue>
    </source>
</reference>
<comment type="caution">
    <text evidence="2">The sequence shown here is derived from an EMBL/GenBank/DDBJ whole genome shotgun (WGS) entry which is preliminary data.</text>
</comment>
<evidence type="ECO:0000313" key="2">
    <source>
        <dbReference type="EMBL" id="KAK1314807.1"/>
    </source>
</evidence>
<feature type="compositionally biased region" description="Basic and acidic residues" evidence="1">
    <location>
        <begin position="25"/>
        <end position="61"/>
    </location>
</feature>
<proteinExistence type="predicted"/>
<gene>
    <name evidence="2" type="ORF">QJS10_CPA06g00859</name>
</gene>
<feature type="compositionally biased region" description="Basic residues" evidence="1">
    <location>
        <begin position="62"/>
        <end position="72"/>
    </location>
</feature>
<protein>
    <submittedName>
        <fullName evidence="2">Uncharacterized protein</fullName>
    </submittedName>
</protein>
<dbReference type="AlphaFoldDB" id="A0AAV9EN66"/>
<sequence>MTTACFPAELIQGTKSVQPGRKKLRWDTDSEKKLEQLEKREEKSQAIGEKDKEEKDDENKEKKKTWKEKRKRKVRMMAIITRTLILMTMRTI</sequence>
<dbReference type="EMBL" id="JAUJYO010000006">
    <property type="protein sequence ID" value="KAK1314807.1"/>
    <property type="molecule type" value="Genomic_DNA"/>
</dbReference>
<accession>A0AAV9EN66</accession>
<feature type="region of interest" description="Disordered" evidence="1">
    <location>
        <begin position="18"/>
        <end position="72"/>
    </location>
</feature>